<evidence type="ECO:0000313" key="10">
    <source>
        <dbReference type="Proteomes" id="UP000694397"/>
    </source>
</evidence>
<evidence type="ECO:0000256" key="2">
    <source>
        <dbReference type="ARBA" id="ARBA00022803"/>
    </source>
</evidence>
<dbReference type="InterPro" id="IPR011990">
    <property type="entry name" value="TPR-like_helical_dom_sf"/>
</dbReference>
<reference evidence="9" key="3">
    <citation type="submission" date="2025-09" db="UniProtKB">
        <authorList>
            <consortium name="Ensembl"/>
        </authorList>
    </citation>
    <scope>IDENTIFICATION</scope>
</reference>
<feature type="coiled-coil region" evidence="6">
    <location>
        <begin position="6"/>
        <end position="33"/>
    </location>
</feature>
<feature type="region of interest" description="Disordered" evidence="7">
    <location>
        <begin position="36"/>
        <end position="84"/>
    </location>
</feature>
<dbReference type="PROSITE" id="PS50005">
    <property type="entry name" value="TPR"/>
    <property type="match status" value="3"/>
</dbReference>
<comment type="similarity">
    <text evidence="3">Belongs to the RPAP3 family.</text>
</comment>
<protein>
    <recommendedName>
        <fullName evidence="4">RNA polymerase II-associated protein 3</fullName>
    </recommendedName>
</protein>
<organism evidence="9 10">
    <name type="scientific">Scleropages formosus</name>
    <name type="common">Asian bonytongue</name>
    <name type="synonym">Osteoglossum formosum</name>
    <dbReference type="NCBI Taxonomy" id="113540"/>
    <lineage>
        <taxon>Eukaryota</taxon>
        <taxon>Metazoa</taxon>
        <taxon>Chordata</taxon>
        <taxon>Craniata</taxon>
        <taxon>Vertebrata</taxon>
        <taxon>Euteleostomi</taxon>
        <taxon>Actinopterygii</taxon>
        <taxon>Neopterygii</taxon>
        <taxon>Teleostei</taxon>
        <taxon>Osteoglossocephala</taxon>
        <taxon>Osteoglossomorpha</taxon>
        <taxon>Osteoglossiformes</taxon>
        <taxon>Osteoglossidae</taxon>
        <taxon>Scleropages</taxon>
    </lineage>
</organism>
<proteinExistence type="inferred from homology"/>
<evidence type="ECO:0000256" key="5">
    <source>
        <dbReference type="PROSITE-ProRule" id="PRU00339"/>
    </source>
</evidence>
<dbReference type="OrthoDB" id="629492at2759"/>
<evidence type="ECO:0000256" key="1">
    <source>
        <dbReference type="ARBA" id="ARBA00022737"/>
    </source>
</evidence>
<feature type="repeat" description="TPR" evidence="5">
    <location>
        <begin position="131"/>
        <end position="164"/>
    </location>
</feature>
<dbReference type="Pfam" id="PF13877">
    <property type="entry name" value="RPAP3_C"/>
    <property type="match status" value="1"/>
</dbReference>
<reference evidence="9" key="2">
    <citation type="submission" date="2025-08" db="UniProtKB">
        <authorList>
            <consortium name="Ensembl"/>
        </authorList>
    </citation>
    <scope>IDENTIFICATION</scope>
</reference>
<dbReference type="Pfam" id="PF13414">
    <property type="entry name" value="TPR_11"/>
    <property type="match status" value="1"/>
</dbReference>
<feature type="repeat" description="TPR" evidence="5">
    <location>
        <begin position="264"/>
        <end position="297"/>
    </location>
</feature>
<dbReference type="GeneTree" id="ENSGT00940000156749"/>
<dbReference type="InterPro" id="IPR019734">
    <property type="entry name" value="TPR_rpt"/>
</dbReference>
<feature type="domain" description="RNA-polymerase II-associated protein 3-like C-terminal" evidence="8">
    <location>
        <begin position="495"/>
        <end position="585"/>
    </location>
</feature>
<dbReference type="SMART" id="SM00028">
    <property type="entry name" value="TPR"/>
    <property type="match status" value="5"/>
</dbReference>
<dbReference type="InterPro" id="IPR025986">
    <property type="entry name" value="RPAP3-like_C"/>
</dbReference>
<dbReference type="PANTHER" id="PTHR46423">
    <property type="entry name" value="RNA POLYMERASE II-ASSOCIATED PROTEIN 3"/>
    <property type="match status" value="1"/>
</dbReference>
<dbReference type="AlphaFoldDB" id="A0A8C9VE95"/>
<dbReference type="FunFam" id="1.25.40.10:FF:000057">
    <property type="entry name" value="RNA polymerase II associated protein 3"/>
    <property type="match status" value="1"/>
</dbReference>
<evidence type="ECO:0000259" key="8">
    <source>
        <dbReference type="Pfam" id="PF13877"/>
    </source>
</evidence>
<evidence type="ECO:0000256" key="7">
    <source>
        <dbReference type="SAM" id="MobiDB-lite"/>
    </source>
</evidence>
<evidence type="ECO:0000256" key="4">
    <source>
        <dbReference type="ARBA" id="ARBA00040133"/>
    </source>
</evidence>
<sequence>MSVSKAAELQLQMRQNAEELHDFMRELESWEDDMRRRDEQLRAAGDGQNLSQNLPPVRNKEYRKKKVKSNVTTAAKSKPKKESRIKSYDYQSWEKFDVDKALEMMDKECSPPDSNDSDSEDSGIPVDRDRALAEKEKGNHLFKEGKYDDAIECYTTGMNADPYNPVLPTNRATCFFKLKKYAVAESDCNLAIALDRNYTKAYARRGAARFALKKFESALEDYEMVLKLDPDNCEAQNEVKNINMVWLHSHVFAVVQAYCLHYWLPVTVFQGNAYFKEGKYEAAIECYTKGMEADRSNVLLPANRAMAYLKLESRYKEAEEDCSKAIALDSSYSKAFARRGTARISLGKLREAKEGEQSEFECIGNILELLEFGALSIKSRVQNSMQPMRRMDIEEVGGQLCTSEKSEMVKSSTFSGVDSSTVDMGGTKNWIPSSACSPSAKIPKIEEIADNPAQVSEEGHEGDHVKMELLRQKENTGDDQKASSLLQMVSVPPLPSNSFQLEADLRKLKNHPDTMYKYLKQMEPNLYLKIFQNSLEPEILNQLLRIFQSFYIKYEDPSVLLDILKNLSHVRRFDMAIMFMSEAEKKVVQEIFEYLHQAGFQDAALEKTYGI</sequence>
<reference evidence="9 10" key="1">
    <citation type="submission" date="2019-04" db="EMBL/GenBank/DDBJ databases">
        <authorList>
            <consortium name="Wellcome Sanger Institute Data Sharing"/>
        </authorList>
    </citation>
    <scope>NUCLEOTIDE SEQUENCE [LARGE SCALE GENOMIC DNA]</scope>
</reference>
<dbReference type="SUPFAM" id="SSF48452">
    <property type="entry name" value="TPR-like"/>
    <property type="match status" value="2"/>
</dbReference>
<dbReference type="Gene3D" id="1.25.40.10">
    <property type="entry name" value="Tetratricopeptide repeat domain"/>
    <property type="match status" value="2"/>
</dbReference>
<feature type="repeat" description="TPR" evidence="5">
    <location>
        <begin position="199"/>
        <end position="232"/>
    </location>
</feature>
<dbReference type="GO" id="GO:0101031">
    <property type="term" value="C:protein folding chaperone complex"/>
    <property type="evidence" value="ECO:0007669"/>
    <property type="project" value="TreeGrafter"/>
</dbReference>
<gene>
    <name evidence="9" type="primary">RPAP3</name>
    <name evidence="9" type="synonym">LOC114910560</name>
</gene>
<evidence type="ECO:0000256" key="6">
    <source>
        <dbReference type="SAM" id="Coils"/>
    </source>
</evidence>
<accession>A0A8C9VE95</accession>
<dbReference type="PROSITE" id="PS50293">
    <property type="entry name" value="TPR_REGION"/>
    <property type="match status" value="1"/>
</dbReference>
<dbReference type="Ensembl" id="ENSSFOT00015062485.1">
    <property type="protein sequence ID" value="ENSSFOP00015046086.1"/>
    <property type="gene ID" value="ENSSFOG00015010461.2"/>
</dbReference>
<dbReference type="Proteomes" id="UP000694397">
    <property type="component" value="Chromosome 5"/>
</dbReference>
<keyword evidence="6" id="KW-0175">Coiled coil</keyword>
<keyword evidence="10" id="KW-1185">Reference proteome</keyword>
<name>A0A8C9VE95_SCLFO</name>
<keyword evidence="2 5" id="KW-0802">TPR repeat</keyword>
<dbReference type="Pfam" id="PF00515">
    <property type="entry name" value="TPR_1"/>
    <property type="match status" value="1"/>
</dbReference>
<evidence type="ECO:0000313" key="9">
    <source>
        <dbReference type="Ensembl" id="ENSSFOP00015046086.1"/>
    </source>
</evidence>
<keyword evidence="1" id="KW-0677">Repeat</keyword>
<dbReference type="InterPro" id="IPR051966">
    <property type="entry name" value="RPAP3"/>
</dbReference>
<feature type="region of interest" description="Disordered" evidence="7">
    <location>
        <begin position="106"/>
        <end position="125"/>
    </location>
</feature>
<dbReference type="PANTHER" id="PTHR46423:SF1">
    <property type="entry name" value="RNA POLYMERASE II-ASSOCIATED PROTEIN 3"/>
    <property type="match status" value="1"/>
</dbReference>
<evidence type="ECO:0000256" key="3">
    <source>
        <dbReference type="ARBA" id="ARBA00038275"/>
    </source>
</evidence>